<protein>
    <submittedName>
        <fullName evidence="4">Glycerol-3-phosphate cytidylyltransferase</fullName>
        <ecNumber evidence="4">2.7.7.39</ecNumber>
    </submittedName>
</protein>
<dbReference type="InterPro" id="IPR006409">
    <property type="entry name" value="G3P_cytidylTrfase"/>
</dbReference>
<evidence type="ECO:0000313" key="4">
    <source>
        <dbReference type="EMBL" id="MFC4653059.1"/>
    </source>
</evidence>
<dbReference type="PANTHER" id="PTHR43793:SF1">
    <property type="entry name" value="FAD SYNTHASE"/>
    <property type="match status" value="1"/>
</dbReference>
<dbReference type="GO" id="GO:0047348">
    <property type="term" value="F:glycerol-3-phosphate cytidylyltransferase activity"/>
    <property type="evidence" value="ECO:0007669"/>
    <property type="project" value="UniProtKB-EC"/>
</dbReference>
<reference evidence="5" key="1">
    <citation type="journal article" date="2019" name="Int. J. Syst. Evol. Microbiol.">
        <title>The Global Catalogue of Microorganisms (GCM) 10K type strain sequencing project: providing services to taxonomists for standard genome sequencing and annotation.</title>
        <authorList>
            <consortium name="The Broad Institute Genomics Platform"/>
            <consortium name="The Broad Institute Genome Sequencing Center for Infectious Disease"/>
            <person name="Wu L."/>
            <person name="Ma J."/>
        </authorList>
    </citation>
    <scope>NUCLEOTIDE SEQUENCE [LARGE SCALE GENOMIC DNA]</scope>
    <source>
        <strain evidence="5">CCUG 63287</strain>
    </source>
</reference>
<organism evidence="4 5">
    <name type="scientific">Lactococcus nasutitermitis</name>
    <dbReference type="NCBI Taxonomy" id="1652957"/>
    <lineage>
        <taxon>Bacteria</taxon>
        <taxon>Bacillati</taxon>
        <taxon>Bacillota</taxon>
        <taxon>Bacilli</taxon>
        <taxon>Lactobacillales</taxon>
        <taxon>Streptococcaceae</taxon>
        <taxon>Lactococcus</taxon>
    </lineage>
</organism>
<dbReference type="PANTHER" id="PTHR43793">
    <property type="entry name" value="FAD SYNTHASE"/>
    <property type="match status" value="1"/>
</dbReference>
<evidence type="ECO:0000256" key="1">
    <source>
        <dbReference type="ARBA" id="ARBA00022679"/>
    </source>
</evidence>
<dbReference type="Gene3D" id="3.40.50.620">
    <property type="entry name" value="HUPs"/>
    <property type="match status" value="1"/>
</dbReference>
<dbReference type="InterPro" id="IPR050385">
    <property type="entry name" value="Archaeal_FAD_synthase"/>
</dbReference>
<dbReference type="Proteomes" id="UP001595987">
    <property type="component" value="Unassembled WGS sequence"/>
</dbReference>
<comment type="caution">
    <text evidence="4">The sequence shown here is derived from an EMBL/GenBank/DDBJ whole genome shotgun (WGS) entry which is preliminary data.</text>
</comment>
<keyword evidence="1 4" id="KW-0808">Transferase</keyword>
<dbReference type="SUPFAM" id="SSF52374">
    <property type="entry name" value="Nucleotidylyl transferase"/>
    <property type="match status" value="1"/>
</dbReference>
<dbReference type="InterPro" id="IPR014729">
    <property type="entry name" value="Rossmann-like_a/b/a_fold"/>
</dbReference>
<dbReference type="NCBIfam" id="TIGR01518">
    <property type="entry name" value="g3p_cytidyltrns"/>
    <property type="match status" value="1"/>
</dbReference>
<keyword evidence="5" id="KW-1185">Reference proteome</keyword>
<gene>
    <name evidence="4" type="primary">tagD</name>
    <name evidence="4" type="ORF">ACFO26_09075</name>
</gene>
<accession>A0ABV9JI98</accession>
<dbReference type="NCBIfam" id="TIGR00125">
    <property type="entry name" value="cyt_tran_rel"/>
    <property type="match status" value="1"/>
</dbReference>
<dbReference type="EMBL" id="JBHSGD010000007">
    <property type="protein sequence ID" value="MFC4653059.1"/>
    <property type="molecule type" value="Genomic_DNA"/>
</dbReference>
<feature type="domain" description="Cytidyltransferase-like" evidence="3">
    <location>
        <begin position="9"/>
        <end position="102"/>
    </location>
</feature>
<evidence type="ECO:0000259" key="3">
    <source>
        <dbReference type="Pfam" id="PF01467"/>
    </source>
</evidence>
<dbReference type="RefSeq" id="WP_213536788.1">
    <property type="nucleotide sequence ID" value="NZ_BOVQ01000009.1"/>
</dbReference>
<evidence type="ECO:0000256" key="2">
    <source>
        <dbReference type="ARBA" id="ARBA00022695"/>
    </source>
</evidence>
<sequence length="141" mass="16384">MDKEKVVLVAGTFDILHESHINMLRNARNLGDKLIVMLSTDEFNAGKGKKAYQDYDTRKYVLEAVRYVDLVVPEQSWDDKSLYIDMFGVDIFAMGDDWKGKFDFLKEQFPELKIMYFPRGKTSSSKIKEELGKLNNQETKD</sequence>
<keyword evidence="2 4" id="KW-0548">Nucleotidyltransferase</keyword>
<dbReference type="Pfam" id="PF01467">
    <property type="entry name" value="CTP_transf_like"/>
    <property type="match status" value="1"/>
</dbReference>
<evidence type="ECO:0000313" key="5">
    <source>
        <dbReference type="Proteomes" id="UP001595987"/>
    </source>
</evidence>
<proteinExistence type="predicted"/>
<name>A0ABV9JI98_9LACT</name>
<dbReference type="InterPro" id="IPR004821">
    <property type="entry name" value="Cyt_trans-like"/>
</dbReference>
<dbReference type="EC" id="2.7.7.39" evidence="4"/>